<keyword evidence="4" id="KW-0067">ATP-binding</keyword>
<dbReference type="Pfam" id="PF13245">
    <property type="entry name" value="AAA_19"/>
    <property type="match status" value="1"/>
</dbReference>
<feature type="domain" description="DNA2/NAM7 helicase-like C-terminal" evidence="5">
    <location>
        <begin position="1134"/>
        <end position="1385"/>
    </location>
</feature>
<dbReference type="EMBL" id="JABXXO010000003">
    <property type="protein sequence ID" value="KAF7782723.1"/>
    <property type="molecule type" value="Genomic_DNA"/>
</dbReference>
<evidence type="ECO:0000259" key="5">
    <source>
        <dbReference type="Pfam" id="PF13087"/>
    </source>
</evidence>
<dbReference type="GO" id="GO:0043139">
    <property type="term" value="F:5'-3' DNA helicase activity"/>
    <property type="evidence" value="ECO:0007669"/>
    <property type="project" value="TreeGrafter"/>
</dbReference>
<sequence>MPAAKASLSATNIAIYHHLNCDLYLWNTYNDPLTKFESAQRSPELSKAQYHRGEEWEATLLAWLDRSNLLLRVPSFPTEASDLMENILLDDRDHFFIAGLQFWPPQDALNKRYEALGLPSVKFGLAKPDLIEIVRKDGKAIWKVVDAKASKAIKTSHHAQIYFYTLCLSYILQPTFFQEAHTAGIWLPPANGFDVANPDLADIKTIDITLLSSSLDAFFFRQLPIILTKQRDQVRWHLNPACKSCKFAHDCEAETLETGQLGVIPNLSIDDILVLKDLLYIAKGRVAAKSLTDIEELHTLVSTNGLLDRLAEGNASVVKKSRRLLAIPRLRKSASVVSPVVEAARSKETQVIPRLNYTCPSKEDIAIVISLVADPSTADQGLGRFCITVHTSKDFPVPRLSIGTREELVGALANLIRSIIALQGDSKYGTNPTTQFYVWSSNERNVLQSSIIHAALSSDLNADDARLCIGALAQGAALLQTAYQPLLLSGALLGFLSKGRRVKKEYQACLARMNLPTTGTLEECRKRVEAAIIRLNEEKDDSSRIGRKQRELGQIPRVVVLKREVERLFALPLAGYWDLEECHEVMLSEKVTEICPSEEEVFGVYRHGTTDDLEALLKKRNHAIYEVLSNMRERACPPGGPQLLVNEAKVLSVNFMDLCRNDTLRKLFYMQQFEVLTKLMELWNSRIDGCPDAPVLEFRNRILGAQGNEYVFKLVSGILDMPPDKDRPFYDKLLVKDMSESKMIGTIPVEALFDDLAVSGHVFPLSRYTRANWDAQTSAVREQITTADIKDIKAVGRETLVTLHVWSTSQVRLELGTHYRLSPRFIDFNTTKILSSLFEIDLQYETGINTYDKPLVNDLTRVPYLQLILDPQSYGHVPTPEKGLKIEGDIQKLFKDLEGLGEASARSLVLKPSQHKAVQRILTNRLSVIWGPPGTGKTYTICLSLLRLLEVERRLDNYDQRIIFLTAMTHAAIDAMRAKLLFLMECYRTIASLPTEWLNDVKVEHILKGSDHAGPSHTHLVHIYAGTLYQLYNFAKNRNLEVDTLVVDEAGQIALGSLSLVMRSLSPMGRLIVAGDSEQLAPILSAQYPQLLERCLFGSVLDSLMYSRFSKAKSKESRTVSVAGSSDDVMSSQGTVVQLTENFRLNPDLGEFVSTIYSRQFKPQKVQNRQLAVALKQAEGLLIPDFPISKIIVEKVRGFFVSLSSVMLRKPQNLLKPPRHQLSSSEATGLTTNLTLSHRPISLALIKLRTFSMSHVAYEMHVNGEAAVAACLVEYIRKCSPNDDIFVATPHRIQREAVKNALQQFRRSSAGLEEALGNLKLGPHSVGGQVTVDTVERLQGSEAAFVICLFSVPQSHTTDLGFLLERRRLNVAISRAKSLCILVTSDEVLRPSVRILASEDTAKGYAFLKTYEERAWSYDLGVDLDTFRDSA</sequence>
<keyword evidence="1" id="KW-0547">Nucleotide-binding</keyword>
<evidence type="ECO:0000313" key="7">
    <source>
        <dbReference type="Proteomes" id="UP000629468"/>
    </source>
</evidence>
<dbReference type="SUPFAM" id="SSF52540">
    <property type="entry name" value="P-loop containing nucleoside triphosphate hydrolases"/>
    <property type="match status" value="1"/>
</dbReference>
<dbReference type="GO" id="GO:0005524">
    <property type="term" value="F:ATP binding"/>
    <property type="evidence" value="ECO:0007669"/>
    <property type="project" value="UniProtKB-KW"/>
</dbReference>
<accession>A0A8H7F8K4</accession>
<comment type="caution">
    <text evidence="6">The sequence shown here is derived from an EMBL/GenBank/DDBJ whole genome shotgun (WGS) entry which is preliminary data.</text>
</comment>
<proteinExistence type="predicted"/>
<organism evidence="6 7">
    <name type="scientific">Agaricus bisporus var. burnettii</name>
    <dbReference type="NCBI Taxonomy" id="192524"/>
    <lineage>
        <taxon>Eukaryota</taxon>
        <taxon>Fungi</taxon>
        <taxon>Dikarya</taxon>
        <taxon>Basidiomycota</taxon>
        <taxon>Agaricomycotina</taxon>
        <taxon>Agaricomycetes</taxon>
        <taxon>Agaricomycetidae</taxon>
        <taxon>Agaricales</taxon>
        <taxon>Agaricineae</taxon>
        <taxon>Agaricaceae</taxon>
        <taxon>Agaricus</taxon>
    </lineage>
</organism>
<dbReference type="PANTHER" id="PTHR43788:SF8">
    <property type="entry name" value="DNA-BINDING PROTEIN SMUBP-2"/>
    <property type="match status" value="1"/>
</dbReference>
<dbReference type="PANTHER" id="PTHR43788">
    <property type="entry name" value="DNA2/NAM7 HELICASE FAMILY MEMBER"/>
    <property type="match status" value="1"/>
</dbReference>
<reference evidence="6 7" key="1">
    <citation type="journal article" name="Sci. Rep.">
        <title>Telomere-to-telomere assembled and centromere annotated genomes of the two main subspecies of the button mushroom Agaricus bisporus reveal especially polymorphic chromosome ends.</title>
        <authorList>
            <person name="Sonnenberg A.S.M."/>
            <person name="Sedaghat-Telgerd N."/>
            <person name="Lavrijssen B."/>
            <person name="Ohm R.A."/>
            <person name="Hendrickx P.M."/>
            <person name="Scholtmeijer K."/>
            <person name="Baars J.J.P."/>
            <person name="van Peer A."/>
        </authorList>
    </citation>
    <scope>NUCLEOTIDE SEQUENCE [LARGE SCALE GENOMIC DNA]</scope>
    <source>
        <strain evidence="6 7">H119_p4</strain>
    </source>
</reference>
<gene>
    <name evidence="6" type="ORF">Agabi119p4_2099</name>
</gene>
<dbReference type="Pfam" id="PF13087">
    <property type="entry name" value="AAA_12"/>
    <property type="match status" value="1"/>
</dbReference>
<evidence type="ECO:0000256" key="3">
    <source>
        <dbReference type="ARBA" id="ARBA00022806"/>
    </source>
</evidence>
<evidence type="ECO:0000256" key="4">
    <source>
        <dbReference type="ARBA" id="ARBA00022840"/>
    </source>
</evidence>
<keyword evidence="2" id="KW-0378">Hydrolase</keyword>
<evidence type="ECO:0000313" key="6">
    <source>
        <dbReference type="EMBL" id="KAF7782723.1"/>
    </source>
</evidence>
<dbReference type="InterPro" id="IPR041679">
    <property type="entry name" value="DNA2/NAM7-like_C"/>
</dbReference>
<evidence type="ECO:0000256" key="1">
    <source>
        <dbReference type="ARBA" id="ARBA00022741"/>
    </source>
</evidence>
<evidence type="ECO:0000256" key="2">
    <source>
        <dbReference type="ARBA" id="ARBA00022801"/>
    </source>
</evidence>
<name>A0A8H7F8K4_AGABI</name>
<keyword evidence="3" id="KW-0347">Helicase</keyword>
<dbReference type="InterPro" id="IPR027417">
    <property type="entry name" value="P-loop_NTPase"/>
</dbReference>
<dbReference type="InterPro" id="IPR050534">
    <property type="entry name" value="Coronavir_polyprotein_1ab"/>
</dbReference>
<dbReference type="GO" id="GO:0016787">
    <property type="term" value="F:hydrolase activity"/>
    <property type="evidence" value="ECO:0007669"/>
    <property type="project" value="UniProtKB-KW"/>
</dbReference>
<protein>
    <recommendedName>
        <fullName evidence="5">DNA2/NAM7 helicase-like C-terminal domain-containing protein</fullName>
    </recommendedName>
</protein>
<dbReference type="Gene3D" id="3.40.50.300">
    <property type="entry name" value="P-loop containing nucleotide triphosphate hydrolases"/>
    <property type="match status" value="2"/>
</dbReference>
<dbReference type="Proteomes" id="UP000629468">
    <property type="component" value="Unassembled WGS sequence"/>
</dbReference>